<dbReference type="AlphaFoldDB" id="A0A2P6NXN9"/>
<dbReference type="PROSITE" id="PS51257">
    <property type="entry name" value="PROKAR_LIPOPROTEIN"/>
    <property type="match status" value="1"/>
</dbReference>
<reference evidence="1 2" key="1">
    <citation type="journal article" date="2018" name="Genome Biol. Evol.">
        <title>Multiple Roots of Fruiting Body Formation in Amoebozoa.</title>
        <authorList>
            <person name="Hillmann F."/>
            <person name="Forbes G."/>
            <person name="Novohradska S."/>
            <person name="Ferling I."/>
            <person name="Riege K."/>
            <person name="Groth M."/>
            <person name="Westermann M."/>
            <person name="Marz M."/>
            <person name="Spaller T."/>
            <person name="Winckler T."/>
            <person name="Schaap P."/>
            <person name="Glockner G."/>
        </authorList>
    </citation>
    <scope>NUCLEOTIDE SEQUENCE [LARGE SCALE GENOMIC DNA]</scope>
    <source>
        <strain evidence="1 2">Jena</strain>
    </source>
</reference>
<dbReference type="EMBL" id="MDYQ01000008">
    <property type="protein sequence ID" value="PRP88720.1"/>
    <property type="molecule type" value="Genomic_DNA"/>
</dbReference>
<accession>A0A2P6NXN9</accession>
<dbReference type="Proteomes" id="UP000241769">
    <property type="component" value="Unassembled WGS sequence"/>
</dbReference>
<gene>
    <name evidence="1" type="ORF">PROFUN_02816</name>
</gene>
<proteinExistence type="predicted"/>
<organism evidence="1 2">
    <name type="scientific">Planoprotostelium fungivorum</name>
    <dbReference type="NCBI Taxonomy" id="1890364"/>
    <lineage>
        <taxon>Eukaryota</taxon>
        <taxon>Amoebozoa</taxon>
        <taxon>Evosea</taxon>
        <taxon>Variosea</taxon>
        <taxon>Cavosteliida</taxon>
        <taxon>Cavosteliaceae</taxon>
        <taxon>Planoprotostelium</taxon>
    </lineage>
</organism>
<evidence type="ECO:0000313" key="1">
    <source>
        <dbReference type="EMBL" id="PRP88720.1"/>
    </source>
</evidence>
<evidence type="ECO:0000313" key="2">
    <source>
        <dbReference type="Proteomes" id="UP000241769"/>
    </source>
</evidence>
<sequence length="403" mass="44315">MLSMTARRVTQPLGVFPFSNSMRVTILSLVFTLACAQWTCEWIKSSDIKLRMTGPRTSFTFTFGAGGTIAQGYDAERSDINIFGPGTSSAEDTDRVVQTVHWDLSLATTVNGESSRWNVNQAGAGNNSFSYIVSAETSAYNGVCQLKVFSVDNQQWDTRIDSIFGGSDSYYLEYTATSDGALTLRRIMLFGQATANGQKVSLPQPYIEQWHTFSNSIFSNAAVAFDAQGNPTWYYDMSNLPGYGNIPVDHTYGYVTAFTNGQATTAFTIVYGTHQLSDCSWNNSSYLCQSGGYVLNSNPYPYEHLLALLPGLNLGGPLRAGDLLDQTFVYRFDKGVQASDVEIYQQSASNVPGPRLFRDYQNGRGGGGLDSIVDQLKSNMCGRGVRTKHLNRLRGYQTISCIH</sequence>
<name>A0A2P6NXN9_9EUKA</name>
<keyword evidence="2" id="KW-1185">Reference proteome</keyword>
<dbReference type="InParanoid" id="A0A2P6NXN9"/>
<protein>
    <submittedName>
        <fullName evidence="1">Uncharacterized protein</fullName>
    </submittedName>
</protein>
<comment type="caution">
    <text evidence="1">The sequence shown here is derived from an EMBL/GenBank/DDBJ whole genome shotgun (WGS) entry which is preliminary data.</text>
</comment>